<dbReference type="EMBL" id="RKHR01000003">
    <property type="protein sequence ID" value="ROS05575.1"/>
    <property type="molecule type" value="Genomic_DNA"/>
</dbReference>
<dbReference type="Proteomes" id="UP000275394">
    <property type="component" value="Unassembled WGS sequence"/>
</dbReference>
<comment type="caution">
    <text evidence="1">The sequence shown here is derived from an EMBL/GenBank/DDBJ whole genome shotgun (WGS) entry which is preliminary data.</text>
</comment>
<sequence>MPFQPVLEEVDEFPGNFPVARRVLYNRCGNEEYEGSIRFRDVRGGLRVVPIFNDECFVDNCGETYSLLKTLRKGLRASSSAYLSFYARGNRSIHQNEFGYLPFRDDGGVAISNTASPAIGGVASAFGGLPNKQSNKGVVRNRGQFLEYTCGDGLNIECRLIVDYRFGFIYMTFGHYHKDSFALLVRSTAELRFELMAALPAINASYDA</sequence>
<name>A0A3N2E1X9_9GAMM</name>
<accession>A0A3N2E1X9</accession>
<reference evidence="1 2" key="1">
    <citation type="submission" date="2018-11" db="EMBL/GenBank/DDBJ databases">
        <title>Genomic Encyclopedia of Type Strains, Phase IV (KMG-IV): sequencing the most valuable type-strain genomes for metagenomic binning, comparative biology and taxonomic classification.</title>
        <authorList>
            <person name="Goeker M."/>
        </authorList>
    </citation>
    <scope>NUCLEOTIDE SEQUENCE [LARGE SCALE GENOMIC DNA]</scope>
    <source>
        <strain evidence="1 2">DSM 100316</strain>
    </source>
</reference>
<dbReference type="RefSeq" id="WP_123711471.1">
    <property type="nucleotide sequence ID" value="NZ_RKHR01000003.1"/>
</dbReference>
<gene>
    <name evidence="1" type="ORF">EDC56_1112</name>
</gene>
<evidence type="ECO:0000313" key="1">
    <source>
        <dbReference type="EMBL" id="ROS05575.1"/>
    </source>
</evidence>
<dbReference type="AlphaFoldDB" id="A0A3N2E1X9"/>
<organism evidence="1 2">
    <name type="scientific">Sinobacterium caligoides</name>
    <dbReference type="NCBI Taxonomy" id="933926"/>
    <lineage>
        <taxon>Bacteria</taxon>
        <taxon>Pseudomonadati</taxon>
        <taxon>Pseudomonadota</taxon>
        <taxon>Gammaproteobacteria</taxon>
        <taxon>Cellvibrionales</taxon>
        <taxon>Spongiibacteraceae</taxon>
        <taxon>Sinobacterium</taxon>
    </lineage>
</organism>
<keyword evidence="2" id="KW-1185">Reference proteome</keyword>
<proteinExistence type="predicted"/>
<protein>
    <submittedName>
        <fullName evidence="1">Uncharacterized protein</fullName>
    </submittedName>
</protein>
<evidence type="ECO:0000313" key="2">
    <source>
        <dbReference type="Proteomes" id="UP000275394"/>
    </source>
</evidence>